<dbReference type="GO" id="GO:0070939">
    <property type="term" value="C:Dsl1/NZR complex"/>
    <property type="evidence" value="ECO:0007669"/>
    <property type="project" value="InterPro"/>
</dbReference>
<comment type="caution">
    <text evidence="2">The sequence shown here is derived from an EMBL/GenBank/DDBJ whole genome shotgun (WGS) entry which is preliminary data.</text>
</comment>
<evidence type="ECO:0000256" key="1">
    <source>
        <dbReference type="SAM" id="Coils"/>
    </source>
</evidence>
<accession>A0A369K2J9</accession>
<evidence type="ECO:0000313" key="2">
    <source>
        <dbReference type="EMBL" id="RDB28861.1"/>
    </source>
</evidence>
<dbReference type="Gene3D" id="1.20.58.1420">
    <property type="entry name" value="Dsl1p vesicle tethering complex, Tip20p subunit, domain B"/>
    <property type="match status" value="1"/>
</dbReference>
<feature type="coiled-coil region" evidence="1">
    <location>
        <begin position="57"/>
        <end position="84"/>
    </location>
</feature>
<name>A0A369K2J9_HYPMA</name>
<dbReference type="OrthoDB" id="407410at2759"/>
<dbReference type="AlphaFoldDB" id="A0A369K2J9"/>
<dbReference type="InterPro" id="IPR007528">
    <property type="entry name" value="RINT1_Tip20"/>
</dbReference>
<dbReference type="InterPro" id="IPR042044">
    <property type="entry name" value="EXOC6PINT-1/Sec15/Tip20_C_dom2"/>
</dbReference>
<dbReference type="GO" id="GO:0006890">
    <property type="term" value="P:retrograde vesicle-mediated transport, Golgi to endoplasmic reticulum"/>
    <property type="evidence" value="ECO:0007669"/>
    <property type="project" value="InterPro"/>
</dbReference>
<keyword evidence="3" id="KW-1185">Reference proteome</keyword>
<dbReference type="GO" id="GO:0060628">
    <property type="term" value="P:regulation of ER to Golgi vesicle-mediated transport"/>
    <property type="evidence" value="ECO:0007669"/>
    <property type="project" value="TreeGrafter"/>
</dbReference>
<dbReference type="PANTHER" id="PTHR13520:SF0">
    <property type="entry name" value="RAD50-INTERACTING PROTEIN 1"/>
    <property type="match status" value="1"/>
</dbReference>
<gene>
    <name evidence="2" type="primary">Rint1</name>
    <name evidence="2" type="ORF">Hypma_015177</name>
</gene>
<dbReference type="Pfam" id="PF04437">
    <property type="entry name" value="RINT1_TIP1"/>
    <property type="match status" value="1"/>
</dbReference>
<proteinExistence type="predicted"/>
<dbReference type="Proteomes" id="UP000076154">
    <property type="component" value="Unassembled WGS sequence"/>
</dbReference>
<organism evidence="2 3">
    <name type="scientific">Hypsizygus marmoreus</name>
    <name type="common">White beech mushroom</name>
    <name type="synonym">Agaricus marmoreus</name>
    <dbReference type="NCBI Taxonomy" id="39966"/>
    <lineage>
        <taxon>Eukaryota</taxon>
        <taxon>Fungi</taxon>
        <taxon>Dikarya</taxon>
        <taxon>Basidiomycota</taxon>
        <taxon>Agaricomycotina</taxon>
        <taxon>Agaricomycetes</taxon>
        <taxon>Agaricomycetidae</taxon>
        <taxon>Agaricales</taxon>
        <taxon>Tricholomatineae</taxon>
        <taxon>Lyophyllaceae</taxon>
        <taxon>Hypsizygus</taxon>
    </lineage>
</organism>
<dbReference type="InterPro" id="IPR042042">
    <property type="entry name" value="Tip20p_domB"/>
</dbReference>
<dbReference type="PROSITE" id="PS51386">
    <property type="entry name" value="RINT1_TIP20"/>
    <property type="match status" value="1"/>
</dbReference>
<dbReference type="Gene3D" id="1.20.58.670">
    <property type="entry name" value="Dsl1p vesicle tethering complex, Tip20p subunit, domain D"/>
    <property type="match status" value="1"/>
</dbReference>
<dbReference type="InParanoid" id="A0A369K2J9"/>
<sequence>MGHVGSGHLPWLSASQQCSLTMTSQQIQTLRAPSSVKDANQKAVLLVNSRFQTLDDLDELEFLVLEAQERNNELQSKLSLSKSKIDALLADIRSTAEEHLHSAQELSLIRHSLIDELTELSQELISTMSDGEGKSTLLEDIEALHRNLKELQSVKGYVEIIEHALRLSEGSTKQIHDSRVSISASSLSEYQALQLFVAKVSEACSKVEDGSGQQTLHLVQFLERIRDKTWGQIQGTLSSSLQAAAEKIGWPMPVDYPAASAKDRSSFEHAFRNLLKLQKWGEKIRSPSLSTGSNSDGLYPLIALVHPISLRFKYHFEGNRQTNRLDKPEWYFTHVLNVAHEHRTFMESVVQRLLAGSEYKHIDSWREFTLLLIPLLSRKLKHTIPSLLPHPSLLAHTIYQALTFDAALAEEGFMIQETSAAKQRPEGAKWEGVSEVILGNTEWFEAWLLGEQKFAENQYHAIISAADAWIIASDDGSDQDSQARDLISTNSARKICALIEQVTDRYAPLPQFSQRTRFLVSVQLPLLDYYHGRIVSSLDAFETLSSAFVRAVPGALGVTLGANQEGGIHVDPRGLTSGVEGVQRLCKALLSAKYVEASMRGWGDELFFVELWTEIIQNPTLRGQAVNNPLLPDPKADEGQVLTNTLFEELISRYEHLVDRAEAMVLQQVCGEIESVLKPHFTAATPPNPNAEGTDSIAISQTLLAPIALLSSHLTFLRATLPRTTLTALYRRIASRLAEHILQRQILYRGHFDLHEGRSIRAESELWVETCHTALGGSLSGGRARVEAPWIKLMQASRLASADGETWTTLVDVTFGTHADEEWETSIVDLVGSAELSREEVMRTLRRREDCSH</sequence>
<dbReference type="GO" id="GO:0006888">
    <property type="term" value="P:endoplasmic reticulum to Golgi vesicle-mediated transport"/>
    <property type="evidence" value="ECO:0007669"/>
    <property type="project" value="InterPro"/>
</dbReference>
<reference evidence="2" key="1">
    <citation type="submission" date="2018-04" db="EMBL/GenBank/DDBJ databases">
        <title>Whole genome sequencing of Hypsizygus marmoreus.</title>
        <authorList>
            <person name="Choi I.-G."/>
            <person name="Min B."/>
            <person name="Kim J.-G."/>
            <person name="Kim S."/>
            <person name="Oh Y.-L."/>
            <person name="Kong W.-S."/>
            <person name="Park H."/>
            <person name="Jeong J."/>
            <person name="Song E.-S."/>
        </authorList>
    </citation>
    <scope>NUCLEOTIDE SEQUENCE [LARGE SCALE GENOMIC DNA]</scope>
    <source>
        <strain evidence="2">51987-8</strain>
    </source>
</reference>
<dbReference type="STRING" id="39966.A0A369K2J9"/>
<evidence type="ECO:0000313" key="3">
    <source>
        <dbReference type="Proteomes" id="UP000076154"/>
    </source>
</evidence>
<dbReference type="PANTHER" id="PTHR13520">
    <property type="entry name" value="RAD50-INTERACTING PROTEIN 1 RINT-1"/>
    <property type="match status" value="1"/>
</dbReference>
<dbReference type="EMBL" id="LUEZ02000010">
    <property type="protein sequence ID" value="RDB28861.1"/>
    <property type="molecule type" value="Genomic_DNA"/>
</dbReference>
<keyword evidence="1" id="KW-0175">Coiled coil</keyword>
<protein>
    <submittedName>
        <fullName evidence="2">RAD50-interacting protein 1</fullName>
    </submittedName>
</protein>